<sequence length="75" mass="8823">MKYNIRIEDINGTWSFLEKIPSFSDFAQITLRFLSVPSSEASAERMLYKQLKFITKQRIRTSNTLQLARIAYMSQ</sequence>
<evidence type="ECO:0000313" key="1">
    <source>
        <dbReference type="EMBL" id="KAK8871483.1"/>
    </source>
</evidence>
<dbReference type="Proteomes" id="UP001470230">
    <property type="component" value="Unassembled WGS sequence"/>
</dbReference>
<evidence type="ECO:0008006" key="3">
    <source>
        <dbReference type="Google" id="ProtNLM"/>
    </source>
</evidence>
<accession>A0ABR2J0P7</accession>
<keyword evidence="2" id="KW-1185">Reference proteome</keyword>
<reference evidence="1 2" key="1">
    <citation type="submission" date="2024-04" db="EMBL/GenBank/DDBJ databases">
        <title>Tritrichomonas musculus Genome.</title>
        <authorList>
            <person name="Alves-Ferreira E."/>
            <person name="Grigg M."/>
            <person name="Lorenzi H."/>
            <person name="Galac M."/>
        </authorList>
    </citation>
    <scope>NUCLEOTIDE SEQUENCE [LARGE SCALE GENOMIC DNA]</scope>
    <source>
        <strain evidence="1 2">EAF2021</strain>
    </source>
</reference>
<evidence type="ECO:0000313" key="2">
    <source>
        <dbReference type="Proteomes" id="UP001470230"/>
    </source>
</evidence>
<gene>
    <name evidence="1" type="ORF">M9Y10_007212</name>
</gene>
<comment type="caution">
    <text evidence="1">The sequence shown here is derived from an EMBL/GenBank/DDBJ whole genome shotgun (WGS) entry which is preliminary data.</text>
</comment>
<dbReference type="EMBL" id="JAPFFF010000013">
    <property type="protein sequence ID" value="KAK8871483.1"/>
    <property type="molecule type" value="Genomic_DNA"/>
</dbReference>
<name>A0ABR2J0P7_9EUKA</name>
<protein>
    <recommendedName>
        <fullName evidence="3">HAT C-terminal dimerisation domain-containing protein</fullName>
    </recommendedName>
</protein>
<proteinExistence type="predicted"/>
<organism evidence="1 2">
    <name type="scientific">Tritrichomonas musculus</name>
    <dbReference type="NCBI Taxonomy" id="1915356"/>
    <lineage>
        <taxon>Eukaryota</taxon>
        <taxon>Metamonada</taxon>
        <taxon>Parabasalia</taxon>
        <taxon>Tritrichomonadida</taxon>
        <taxon>Tritrichomonadidae</taxon>
        <taxon>Tritrichomonas</taxon>
    </lineage>
</organism>